<dbReference type="PANTHER" id="PTHR43349:SF34">
    <property type="entry name" value="PINORESINOL-LARICIRESINOL REDUCTASE 3-RELATED"/>
    <property type="match status" value="1"/>
</dbReference>
<gene>
    <name evidence="2" type="ORF">glysoja_040772</name>
</gene>
<dbReference type="Gene3D" id="3.90.25.10">
    <property type="entry name" value="UDP-galactose 4-epimerase, domain 1"/>
    <property type="match status" value="1"/>
</dbReference>
<organism evidence="2">
    <name type="scientific">Glycine soja</name>
    <name type="common">Wild soybean</name>
    <dbReference type="NCBI Taxonomy" id="3848"/>
    <lineage>
        <taxon>Eukaryota</taxon>
        <taxon>Viridiplantae</taxon>
        <taxon>Streptophyta</taxon>
        <taxon>Embryophyta</taxon>
        <taxon>Tracheophyta</taxon>
        <taxon>Spermatophyta</taxon>
        <taxon>Magnoliopsida</taxon>
        <taxon>eudicotyledons</taxon>
        <taxon>Gunneridae</taxon>
        <taxon>Pentapetalae</taxon>
        <taxon>rosids</taxon>
        <taxon>fabids</taxon>
        <taxon>Fabales</taxon>
        <taxon>Fabaceae</taxon>
        <taxon>Papilionoideae</taxon>
        <taxon>50 kb inversion clade</taxon>
        <taxon>NPAAA clade</taxon>
        <taxon>indigoferoid/millettioid clade</taxon>
        <taxon>Phaseoleae</taxon>
        <taxon>Glycine</taxon>
        <taxon>Glycine subgen. Soja</taxon>
    </lineage>
</organism>
<dbReference type="EMBL" id="KN671222">
    <property type="protein sequence ID" value="KHN00074.1"/>
    <property type="molecule type" value="Genomic_DNA"/>
</dbReference>
<dbReference type="GO" id="GO:0016491">
    <property type="term" value="F:oxidoreductase activity"/>
    <property type="evidence" value="ECO:0007669"/>
    <property type="project" value="UniProtKB-KW"/>
</dbReference>
<protein>
    <submittedName>
        <fullName evidence="2">Isoflavone reductase like</fullName>
        <ecNumber evidence="2">1.3.1.-</ecNumber>
    </submittedName>
</protein>
<dbReference type="InterPro" id="IPR050608">
    <property type="entry name" value="NmrA-type/Isoflavone_red_sf"/>
</dbReference>
<evidence type="ECO:0000313" key="2">
    <source>
        <dbReference type="EMBL" id="KHN00074.1"/>
    </source>
</evidence>
<keyword evidence="2" id="KW-0560">Oxidoreductase</keyword>
<proteinExistence type="predicted"/>
<dbReference type="AlphaFoldDB" id="A0A0B2NXQ7"/>
<dbReference type="Pfam" id="PF05368">
    <property type="entry name" value="NmrA"/>
    <property type="match status" value="1"/>
</dbReference>
<dbReference type="Proteomes" id="UP000053555">
    <property type="component" value="Unassembled WGS sequence"/>
</dbReference>
<dbReference type="InterPro" id="IPR008030">
    <property type="entry name" value="NmrA-like"/>
</dbReference>
<feature type="domain" description="NmrA-like" evidence="1">
    <location>
        <begin position="2"/>
        <end position="74"/>
    </location>
</feature>
<name>A0A0B2NXQ7_GLYSO</name>
<reference evidence="2" key="1">
    <citation type="submission" date="2014-07" db="EMBL/GenBank/DDBJ databases">
        <title>Identification of a novel salt tolerance gene in wild soybean by whole-genome sequencing.</title>
        <authorList>
            <person name="Lam H.-M."/>
            <person name="Qi X."/>
            <person name="Li M.-W."/>
            <person name="Liu X."/>
            <person name="Xie M."/>
            <person name="Ni M."/>
            <person name="Xu X."/>
        </authorList>
    </citation>
    <scope>NUCLEOTIDE SEQUENCE [LARGE SCALE GENOMIC DNA]</scope>
    <source>
        <tissue evidence="2">Root</tissue>
    </source>
</reference>
<accession>A0A0B2NXQ7</accession>
<evidence type="ECO:0000259" key="1">
    <source>
        <dbReference type="Pfam" id="PF05368"/>
    </source>
</evidence>
<dbReference type="PANTHER" id="PTHR43349">
    <property type="entry name" value="PINORESINOL REDUCTASE-RELATED"/>
    <property type="match status" value="1"/>
</dbReference>
<sequence length="85" mass="9862">MVEMWEIKIGKKLETLHVFEGELLQKIKGTSFPANFEMVFIYSAFIKGDHTYFDIESSFGVNGTQLYPHLKYTTDWICFQFVGLG</sequence>
<dbReference type="EC" id="1.3.1.-" evidence="2"/>